<evidence type="ECO:0000313" key="1">
    <source>
        <dbReference type="EMBL" id="CAK4034507.1"/>
    </source>
</evidence>
<accession>A0AAI9EFF3</accession>
<organism evidence="1 2">
    <name type="scientific">Lecanosticta acicola</name>
    <dbReference type="NCBI Taxonomy" id="111012"/>
    <lineage>
        <taxon>Eukaryota</taxon>
        <taxon>Fungi</taxon>
        <taxon>Dikarya</taxon>
        <taxon>Ascomycota</taxon>
        <taxon>Pezizomycotina</taxon>
        <taxon>Dothideomycetes</taxon>
        <taxon>Dothideomycetidae</taxon>
        <taxon>Mycosphaerellales</taxon>
        <taxon>Mycosphaerellaceae</taxon>
        <taxon>Lecanosticta</taxon>
    </lineage>
</organism>
<comment type="caution">
    <text evidence="1">The sequence shown here is derived from an EMBL/GenBank/DDBJ whole genome shotgun (WGS) entry which is preliminary data.</text>
</comment>
<dbReference type="Proteomes" id="UP001296104">
    <property type="component" value="Unassembled WGS sequence"/>
</dbReference>
<proteinExistence type="predicted"/>
<evidence type="ECO:0000313" key="2">
    <source>
        <dbReference type="Proteomes" id="UP001296104"/>
    </source>
</evidence>
<reference evidence="1" key="1">
    <citation type="submission" date="2023-11" db="EMBL/GenBank/DDBJ databases">
        <authorList>
            <person name="Alioto T."/>
            <person name="Alioto T."/>
            <person name="Gomez Garrido J."/>
        </authorList>
    </citation>
    <scope>NUCLEOTIDE SEQUENCE</scope>
</reference>
<gene>
    <name evidence="1" type="ORF">LECACI_7A009665</name>
</gene>
<sequence length="457" mass="53248">MDTEGSKETSRDATRTEITKRNAIASPLLRLPAELRSEIIEYVLCNRNIHIGIRRRQPLEDGGYPREVGDPVKLMHSVCLCPRSFSEAYRMSLQPESNTSKYFDERGHLKPEHSKCDDVLQGYYTDHKPCNAVLHDLQWREYMSFPGKECRCPFPCIHYFQYRKSMIEKYGEPPAGLEIKYASTKYNLSLLQVCRQIHKEAALLPYASNTFAFQNRFDMNLFLGTVLFQEQRDAIQTLNVCIRSPVNPTLPAVLPPNLKTLECFIDSADGINVFVKQREAELTDRDGPLDDLMLSHRIQQLENELEHLKTARDNYELAIRNPVWFESKTTYFAVDSQTLDHMNAQIEHADDHLNFQRDVYHASLKGNERKHRWFLAIYVLKLKIATGPRHLSYRIRRYWDWSFEEMEAERRAQNLTPLRELAHERAANMNFEDADLELSSAEAALGTWRNHFGDCQQ</sequence>
<name>A0AAI9EFF3_9PEZI</name>
<dbReference type="EMBL" id="CAVMBE010000121">
    <property type="protein sequence ID" value="CAK4034507.1"/>
    <property type="molecule type" value="Genomic_DNA"/>
</dbReference>
<protein>
    <submittedName>
        <fullName evidence="1">Uncharacterized protein</fullName>
    </submittedName>
</protein>
<keyword evidence="2" id="KW-1185">Reference proteome</keyword>
<dbReference type="AlphaFoldDB" id="A0AAI9EFF3"/>
<dbReference type="PANTHER" id="PTHR38790">
    <property type="entry name" value="2EXR DOMAIN-CONTAINING PROTEIN-RELATED"/>
    <property type="match status" value="1"/>
</dbReference>
<dbReference type="PANTHER" id="PTHR38790:SF4">
    <property type="entry name" value="2EXR DOMAIN-CONTAINING PROTEIN"/>
    <property type="match status" value="1"/>
</dbReference>